<dbReference type="Proteomes" id="UP000319499">
    <property type="component" value="Unassembled WGS sequence"/>
</dbReference>
<protein>
    <recommendedName>
        <fullName evidence="8">Cytidylate kinase</fullName>
        <shortName evidence="8">CK</shortName>
        <ecNumber evidence="8">2.7.4.25</ecNumber>
    </recommendedName>
    <alternativeName>
        <fullName evidence="8">Cytidine monophosphate kinase</fullName>
        <shortName evidence="8">CMP kinase</shortName>
    </alternativeName>
</protein>
<comment type="catalytic activity">
    <reaction evidence="6 8">
        <text>dCMP + ATP = dCDP + ADP</text>
        <dbReference type="Rhea" id="RHEA:25094"/>
        <dbReference type="ChEBI" id="CHEBI:30616"/>
        <dbReference type="ChEBI" id="CHEBI:57566"/>
        <dbReference type="ChEBI" id="CHEBI:58593"/>
        <dbReference type="ChEBI" id="CHEBI:456216"/>
        <dbReference type="EC" id="2.7.4.25"/>
    </reaction>
</comment>
<dbReference type="Pfam" id="PF02224">
    <property type="entry name" value="Cytidylate_kin"/>
    <property type="match status" value="1"/>
</dbReference>
<dbReference type="RefSeq" id="WP_146293281.1">
    <property type="nucleotide sequence ID" value="NZ_SELH01000025.1"/>
</dbReference>
<evidence type="ECO:0000256" key="8">
    <source>
        <dbReference type="HAMAP-Rule" id="MF_00238"/>
    </source>
</evidence>
<evidence type="ECO:0000256" key="5">
    <source>
        <dbReference type="ARBA" id="ARBA00022840"/>
    </source>
</evidence>
<dbReference type="InterPro" id="IPR011994">
    <property type="entry name" value="Cytidylate_kinase_dom"/>
</dbReference>
<keyword evidence="8" id="KW-0963">Cytoplasm</keyword>
<evidence type="ECO:0000256" key="3">
    <source>
        <dbReference type="ARBA" id="ARBA00022741"/>
    </source>
</evidence>
<keyword evidence="11" id="KW-1185">Reference proteome</keyword>
<evidence type="ECO:0000256" key="6">
    <source>
        <dbReference type="ARBA" id="ARBA00047615"/>
    </source>
</evidence>
<keyword evidence="4 8" id="KW-0418">Kinase</keyword>
<feature type="domain" description="Cytidylate kinase" evidence="9">
    <location>
        <begin position="5"/>
        <end position="220"/>
    </location>
</feature>
<evidence type="ECO:0000256" key="2">
    <source>
        <dbReference type="ARBA" id="ARBA00022679"/>
    </source>
</evidence>
<evidence type="ECO:0000256" key="1">
    <source>
        <dbReference type="ARBA" id="ARBA00009427"/>
    </source>
</evidence>
<dbReference type="EMBL" id="SELH01000025">
    <property type="protein sequence ID" value="TWP26771.1"/>
    <property type="molecule type" value="Genomic_DNA"/>
</dbReference>
<comment type="catalytic activity">
    <reaction evidence="7 8">
        <text>CMP + ATP = CDP + ADP</text>
        <dbReference type="Rhea" id="RHEA:11600"/>
        <dbReference type="ChEBI" id="CHEBI:30616"/>
        <dbReference type="ChEBI" id="CHEBI:58069"/>
        <dbReference type="ChEBI" id="CHEBI:60377"/>
        <dbReference type="ChEBI" id="CHEBI:456216"/>
        <dbReference type="EC" id="2.7.4.25"/>
    </reaction>
</comment>
<proteinExistence type="inferred from homology"/>
<keyword evidence="5 8" id="KW-0067">ATP-binding</keyword>
<dbReference type="GO" id="GO:0005737">
    <property type="term" value="C:cytoplasm"/>
    <property type="evidence" value="ECO:0007669"/>
    <property type="project" value="UniProtKB-SubCell"/>
</dbReference>
<comment type="similarity">
    <text evidence="1 8">Belongs to the cytidylate kinase family. Type 1 subfamily.</text>
</comment>
<dbReference type="GO" id="GO:0005524">
    <property type="term" value="F:ATP binding"/>
    <property type="evidence" value="ECO:0007669"/>
    <property type="project" value="UniProtKB-UniRule"/>
</dbReference>
<evidence type="ECO:0000256" key="7">
    <source>
        <dbReference type="ARBA" id="ARBA00048478"/>
    </source>
</evidence>
<dbReference type="EC" id="2.7.4.25" evidence="8"/>
<evidence type="ECO:0000313" key="11">
    <source>
        <dbReference type="Proteomes" id="UP000319499"/>
    </source>
</evidence>
<dbReference type="GO" id="GO:0006220">
    <property type="term" value="P:pyrimidine nucleotide metabolic process"/>
    <property type="evidence" value="ECO:0007669"/>
    <property type="project" value="UniProtKB-UniRule"/>
</dbReference>
<evidence type="ECO:0000256" key="4">
    <source>
        <dbReference type="ARBA" id="ARBA00022777"/>
    </source>
</evidence>
<dbReference type="Gene3D" id="3.40.50.300">
    <property type="entry name" value="P-loop containing nucleotide triphosphate hydrolases"/>
    <property type="match status" value="1"/>
</dbReference>
<dbReference type="InterPro" id="IPR003136">
    <property type="entry name" value="Cytidylate_kin"/>
</dbReference>
<dbReference type="CDD" id="cd02020">
    <property type="entry name" value="CMPK"/>
    <property type="match status" value="1"/>
</dbReference>
<dbReference type="GO" id="GO:0036431">
    <property type="term" value="F:dCMP kinase activity"/>
    <property type="evidence" value="ECO:0007669"/>
    <property type="project" value="InterPro"/>
</dbReference>
<comment type="caution">
    <text evidence="10">The sequence shown here is derived from an EMBL/GenBank/DDBJ whole genome shotgun (WGS) entry which is preliminary data.</text>
</comment>
<organism evidence="10 11">
    <name type="scientific">Apibacter muscae</name>
    <dbReference type="NCBI Taxonomy" id="2509004"/>
    <lineage>
        <taxon>Bacteria</taxon>
        <taxon>Pseudomonadati</taxon>
        <taxon>Bacteroidota</taxon>
        <taxon>Flavobacteriia</taxon>
        <taxon>Flavobacteriales</taxon>
        <taxon>Weeksellaceae</taxon>
        <taxon>Apibacter</taxon>
    </lineage>
</organism>
<dbReference type="HAMAP" id="MF_00238">
    <property type="entry name" value="Cytidyl_kinase_type1"/>
    <property type="match status" value="1"/>
</dbReference>
<keyword evidence="2 8" id="KW-0808">Transferase</keyword>
<evidence type="ECO:0000313" key="10">
    <source>
        <dbReference type="EMBL" id="TWP26771.1"/>
    </source>
</evidence>
<keyword evidence="3 8" id="KW-0547">Nucleotide-binding</keyword>
<gene>
    <name evidence="8" type="primary">cmk</name>
    <name evidence="10" type="ORF">ETU09_09425</name>
</gene>
<dbReference type="SUPFAM" id="SSF52540">
    <property type="entry name" value="P-loop containing nucleoside triphosphate hydrolases"/>
    <property type="match status" value="1"/>
</dbReference>
<reference evidence="10 11" key="1">
    <citation type="submission" date="2019-02" db="EMBL/GenBank/DDBJ databases">
        <title>Apibacter muscae sp. nov.: a novel member of the house fly microbiota.</title>
        <authorList>
            <person name="Park R."/>
        </authorList>
    </citation>
    <scope>NUCLEOTIDE SEQUENCE [LARGE SCALE GENOMIC DNA]</scope>
    <source>
        <strain evidence="10 11">AL1</strain>
    </source>
</reference>
<accession>A0A563DA18</accession>
<sequence length="227" mass="26087">MIYTIAIDGHSSTGKSTYAKSLAKDLGWTHIDTGAMYRAITLYGLINFNKGHSINEKKVIAALKNIHLKFIYNPITDTNDIYVNDENFEPKIRDLKVSESVSTIAKIPEVRSFLVEKQRELGKSESIVMDGRDIGTVVFPNADLKFFITASIDIRAQRRYLELKNKSSIITYEEVKENLIKRDYIDEHRILSPLKRAEDAYLIDNTFLDKEQTYHKIKQIVISKLNL</sequence>
<name>A0A563DA18_9FLAO</name>
<dbReference type="InterPro" id="IPR027417">
    <property type="entry name" value="P-loop_NTPase"/>
</dbReference>
<evidence type="ECO:0000259" key="9">
    <source>
        <dbReference type="Pfam" id="PF02224"/>
    </source>
</evidence>
<comment type="subcellular location">
    <subcellularLocation>
        <location evidence="8">Cytoplasm</location>
    </subcellularLocation>
</comment>
<dbReference type="GO" id="GO:0036430">
    <property type="term" value="F:CMP kinase activity"/>
    <property type="evidence" value="ECO:0007669"/>
    <property type="project" value="RHEA"/>
</dbReference>
<dbReference type="OrthoDB" id="9807434at2"/>
<dbReference type="NCBIfam" id="TIGR00017">
    <property type="entry name" value="cmk"/>
    <property type="match status" value="1"/>
</dbReference>
<feature type="binding site" evidence="8">
    <location>
        <begin position="9"/>
        <end position="17"/>
    </location>
    <ligand>
        <name>ATP</name>
        <dbReference type="ChEBI" id="CHEBI:30616"/>
    </ligand>
</feature>
<dbReference type="AlphaFoldDB" id="A0A563DA18"/>